<dbReference type="OrthoDB" id="7709556at2"/>
<feature type="transmembrane region" description="Helical" evidence="6">
    <location>
        <begin position="196"/>
        <end position="216"/>
    </location>
</feature>
<reference evidence="8 9" key="1">
    <citation type="submission" date="2013-04" db="EMBL/GenBank/DDBJ databases">
        <title>Oceanicola sp. 22II1-22F33 Genome Sequencing.</title>
        <authorList>
            <person name="Lai Q."/>
            <person name="Li G."/>
            <person name="Shao Z."/>
        </authorList>
    </citation>
    <scope>NUCLEOTIDE SEQUENCE [LARGE SCALE GENOMIC DNA]</scope>
    <source>
        <strain evidence="8 9">22II1-22F33</strain>
    </source>
</reference>
<evidence type="ECO:0000256" key="6">
    <source>
        <dbReference type="SAM" id="Phobius"/>
    </source>
</evidence>
<dbReference type="GO" id="GO:0016020">
    <property type="term" value="C:membrane"/>
    <property type="evidence" value="ECO:0007669"/>
    <property type="project" value="UniProtKB-SubCell"/>
</dbReference>
<evidence type="ECO:0000313" key="9">
    <source>
        <dbReference type="Proteomes" id="UP000215377"/>
    </source>
</evidence>
<sequence length="311" mass="32438">MTAGFGGLLAMLGAFCYALGSVAIAKSSQSAQGRGNDVFISVLMTAVASGVLWLLLGPELPVYGNAVLIGIVYFVVAGLLGNVLGRLTLFRSVELAGAIETGFIRRLIPVFAAVFAFLFLGELITPTIVIAFLLVTGGVLIMMTRTNLKTATAMAVGDFAPKEKNKGRVMAFSSAAGYGASFVSRKLAMQTLPDPLAGVFIGAMTGLLWFAASAGVRLRNGSVAPLRIERPSGWQLLAGGAMTIGQVALFFSLMFTSVTVVAIISSVEMFFAAWLAGHVFKTERRPGRKFYIAATLAGSGVVLLAVAPGLA</sequence>
<dbReference type="Proteomes" id="UP000215377">
    <property type="component" value="Unassembled WGS sequence"/>
</dbReference>
<evidence type="ECO:0000256" key="2">
    <source>
        <dbReference type="ARBA" id="ARBA00007362"/>
    </source>
</evidence>
<dbReference type="Pfam" id="PF00892">
    <property type="entry name" value="EamA"/>
    <property type="match status" value="1"/>
</dbReference>
<dbReference type="InterPro" id="IPR000620">
    <property type="entry name" value="EamA_dom"/>
</dbReference>
<feature type="transmembrane region" description="Helical" evidence="6">
    <location>
        <begin position="62"/>
        <end position="83"/>
    </location>
</feature>
<name>A0A225NCG6_9RHOB</name>
<evidence type="ECO:0000256" key="1">
    <source>
        <dbReference type="ARBA" id="ARBA00004141"/>
    </source>
</evidence>
<keyword evidence="3 6" id="KW-0812">Transmembrane</keyword>
<feature type="transmembrane region" description="Helical" evidence="6">
    <location>
        <begin position="260"/>
        <end position="278"/>
    </location>
</feature>
<dbReference type="EMBL" id="AQQR01000031">
    <property type="protein sequence ID" value="OWU67215.1"/>
    <property type="molecule type" value="Genomic_DNA"/>
</dbReference>
<dbReference type="InterPro" id="IPR050638">
    <property type="entry name" value="AA-Vitamin_Transporters"/>
</dbReference>
<keyword evidence="5 6" id="KW-0472">Membrane</keyword>
<dbReference type="AlphaFoldDB" id="A0A225NCG6"/>
<accession>A0A225NCG6</accession>
<evidence type="ECO:0000259" key="7">
    <source>
        <dbReference type="Pfam" id="PF00892"/>
    </source>
</evidence>
<dbReference type="PANTHER" id="PTHR32322:SF2">
    <property type="entry name" value="EAMA DOMAIN-CONTAINING PROTEIN"/>
    <property type="match status" value="1"/>
</dbReference>
<feature type="transmembrane region" description="Helical" evidence="6">
    <location>
        <begin position="6"/>
        <end position="25"/>
    </location>
</feature>
<dbReference type="PANTHER" id="PTHR32322">
    <property type="entry name" value="INNER MEMBRANE TRANSPORTER"/>
    <property type="match status" value="1"/>
</dbReference>
<protein>
    <submittedName>
        <fullName evidence="8">Membrane protein</fullName>
    </submittedName>
</protein>
<gene>
    <name evidence="8" type="ORF">ATO3_26685</name>
</gene>
<evidence type="ECO:0000256" key="3">
    <source>
        <dbReference type="ARBA" id="ARBA00022692"/>
    </source>
</evidence>
<feature type="transmembrane region" description="Helical" evidence="6">
    <location>
        <begin position="37"/>
        <end position="56"/>
    </location>
</feature>
<dbReference type="InterPro" id="IPR037185">
    <property type="entry name" value="EmrE-like"/>
</dbReference>
<comment type="subcellular location">
    <subcellularLocation>
        <location evidence="1">Membrane</location>
        <topology evidence="1">Multi-pass membrane protein</topology>
    </subcellularLocation>
</comment>
<keyword evidence="9" id="KW-1185">Reference proteome</keyword>
<evidence type="ECO:0000313" key="8">
    <source>
        <dbReference type="EMBL" id="OWU67215.1"/>
    </source>
</evidence>
<proteinExistence type="inferred from homology"/>
<dbReference type="SUPFAM" id="SSF103481">
    <property type="entry name" value="Multidrug resistance efflux transporter EmrE"/>
    <property type="match status" value="2"/>
</dbReference>
<feature type="transmembrane region" description="Helical" evidence="6">
    <location>
        <begin position="236"/>
        <end position="254"/>
    </location>
</feature>
<dbReference type="RefSeq" id="WP_088652868.1">
    <property type="nucleotide sequence ID" value="NZ_AQQR01000031.1"/>
</dbReference>
<feature type="transmembrane region" description="Helical" evidence="6">
    <location>
        <begin position="127"/>
        <end position="146"/>
    </location>
</feature>
<comment type="similarity">
    <text evidence="2">Belongs to the EamA transporter family.</text>
</comment>
<comment type="caution">
    <text evidence="8">The sequence shown here is derived from an EMBL/GenBank/DDBJ whole genome shotgun (WGS) entry which is preliminary data.</text>
</comment>
<keyword evidence="4 6" id="KW-1133">Transmembrane helix</keyword>
<evidence type="ECO:0000256" key="4">
    <source>
        <dbReference type="ARBA" id="ARBA00022989"/>
    </source>
</evidence>
<organism evidence="8 9">
    <name type="scientific">Marinibacterium profundimaris</name>
    <dbReference type="NCBI Taxonomy" id="1679460"/>
    <lineage>
        <taxon>Bacteria</taxon>
        <taxon>Pseudomonadati</taxon>
        <taxon>Pseudomonadota</taxon>
        <taxon>Alphaproteobacteria</taxon>
        <taxon>Rhodobacterales</taxon>
        <taxon>Paracoccaceae</taxon>
        <taxon>Marinibacterium</taxon>
    </lineage>
</organism>
<feature type="transmembrane region" description="Helical" evidence="6">
    <location>
        <begin position="290"/>
        <end position="310"/>
    </location>
</feature>
<evidence type="ECO:0000256" key="5">
    <source>
        <dbReference type="ARBA" id="ARBA00023136"/>
    </source>
</evidence>
<feature type="domain" description="EamA" evidence="7">
    <location>
        <begin position="5"/>
        <end position="143"/>
    </location>
</feature>